<dbReference type="Pfam" id="PF01522">
    <property type="entry name" value="Polysacc_deac_1"/>
    <property type="match status" value="1"/>
</dbReference>
<dbReference type="InterPro" id="IPR002509">
    <property type="entry name" value="NODB_dom"/>
</dbReference>
<evidence type="ECO:0000256" key="2">
    <source>
        <dbReference type="ARBA" id="ARBA00010973"/>
    </source>
</evidence>
<dbReference type="STRING" id="1036779.SAMN04515666_10773"/>
<comment type="function">
    <text evidence="1">Is involved in generating a small heat-stable compound (Nod), an acylated oligomer of N-acetylglucosamine, that stimulates mitosis in various plant protoplasts.</text>
</comment>
<dbReference type="Gene3D" id="3.20.20.370">
    <property type="entry name" value="Glycoside hydrolase/deacetylase"/>
    <property type="match status" value="1"/>
</dbReference>
<dbReference type="EMBL" id="FOAN01000007">
    <property type="protein sequence ID" value="SEM07835.1"/>
    <property type="molecule type" value="Genomic_DNA"/>
</dbReference>
<dbReference type="PANTHER" id="PTHR34216:SF11">
    <property type="entry name" value="CHITOOLIGOSACCHARIDE DEACETYLASE"/>
    <property type="match status" value="1"/>
</dbReference>
<dbReference type="PANTHER" id="PTHR34216">
    <property type="match status" value="1"/>
</dbReference>
<gene>
    <name evidence="7" type="ORF">SAMN04515666_10773</name>
</gene>
<evidence type="ECO:0000256" key="4">
    <source>
        <dbReference type="ARBA" id="ARBA00022729"/>
    </source>
</evidence>
<evidence type="ECO:0000256" key="1">
    <source>
        <dbReference type="ARBA" id="ARBA00003236"/>
    </source>
</evidence>
<reference evidence="8" key="1">
    <citation type="submission" date="2016-10" db="EMBL/GenBank/DDBJ databases">
        <authorList>
            <person name="Varghese N."/>
            <person name="Submissions S."/>
        </authorList>
    </citation>
    <scope>NUCLEOTIDE SEQUENCE [LARGE SCALE GENOMIC DNA]</scope>
    <source>
        <strain evidence="8">LMG 26383,CCUG 61248,R- 45681</strain>
    </source>
</reference>
<evidence type="ECO:0000313" key="7">
    <source>
        <dbReference type="EMBL" id="SEM07835.1"/>
    </source>
</evidence>
<name>A0A1H7VG02_9HYPH</name>
<organism evidence="7 8">
    <name type="scientific">Bosea lupini</name>
    <dbReference type="NCBI Taxonomy" id="1036779"/>
    <lineage>
        <taxon>Bacteria</taxon>
        <taxon>Pseudomonadati</taxon>
        <taxon>Pseudomonadota</taxon>
        <taxon>Alphaproteobacteria</taxon>
        <taxon>Hyphomicrobiales</taxon>
        <taxon>Boseaceae</taxon>
        <taxon>Bosea</taxon>
    </lineage>
</organism>
<dbReference type="SUPFAM" id="SSF88713">
    <property type="entry name" value="Glycoside hydrolase/deacetylase"/>
    <property type="match status" value="1"/>
</dbReference>
<evidence type="ECO:0000256" key="3">
    <source>
        <dbReference type="ARBA" id="ARBA00020071"/>
    </source>
</evidence>
<dbReference type="OrthoDB" id="2795102at2"/>
<dbReference type="RefSeq" id="WP_091838622.1">
    <property type="nucleotide sequence ID" value="NZ_FOAN01000007.1"/>
</dbReference>
<dbReference type="GO" id="GO:0016810">
    <property type="term" value="F:hydrolase activity, acting on carbon-nitrogen (but not peptide) bonds"/>
    <property type="evidence" value="ECO:0007669"/>
    <property type="project" value="InterPro"/>
</dbReference>
<dbReference type="AlphaFoldDB" id="A0A1H7VG02"/>
<feature type="domain" description="NodB homology" evidence="6">
    <location>
        <begin position="48"/>
        <end position="271"/>
    </location>
</feature>
<dbReference type="InterPro" id="IPR011330">
    <property type="entry name" value="Glyco_hydro/deAcase_b/a-brl"/>
</dbReference>
<proteinExistence type="inferred from homology"/>
<evidence type="ECO:0000313" key="8">
    <source>
        <dbReference type="Proteomes" id="UP000199664"/>
    </source>
</evidence>
<sequence length="271" mass="29876">MRSAFTPPVQPERIARLPALIDRFAGRLENRLLRAAPWQVMQVQTREPIVSFTFDDVPASAFEAGAAILEADGVRGTFYISGGLAGRIEPGRTLIDQSGCRELAARGHEIGCHTHAHRDLRHVDGEALVDDLARNARYLQSIDPRSGRRNFAYPYNSGSFGTRAILADTFRTCRAGGEGINRGPTDPVFLRAVEIRQPQRHVLGLARWIDAVVAKPGWLIFFTHDIAPRPTPYGCTAPGFRLLVGYALARGCRVLTVDAALDHMGLREQMP</sequence>
<evidence type="ECO:0000256" key="5">
    <source>
        <dbReference type="ARBA" id="ARBA00032976"/>
    </source>
</evidence>
<keyword evidence="8" id="KW-1185">Reference proteome</keyword>
<accession>A0A1H7VG02</accession>
<dbReference type="CDD" id="cd10967">
    <property type="entry name" value="CE4_GLA_like_6s"/>
    <property type="match status" value="1"/>
</dbReference>
<comment type="similarity">
    <text evidence="2">Belongs to the polysaccharide deacetylase family.</text>
</comment>
<keyword evidence="4" id="KW-0732">Signal</keyword>
<dbReference type="GO" id="GO:0005975">
    <property type="term" value="P:carbohydrate metabolic process"/>
    <property type="evidence" value="ECO:0007669"/>
    <property type="project" value="InterPro"/>
</dbReference>
<dbReference type="InterPro" id="IPR051398">
    <property type="entry name" value="Polysacch_Deacetylase"/>
</dbReference>
<dbReference type="Proteomes" id="UP000199664">
    <property type="component" value="Unassembled WGS sequence"/>
</dbReference>
<dbReference type="PROSITE" id="PS51677">
    <property type="entry name" value="NODB"/>
    <property type="match status" value="1"/>
</dbReference>
<evidence type="ECO:0000259" key="6">
    <source>
        <dbReference type="PROSITE" id="PS51677"/>
    </source>
</evidence>
<protein>
    <recommendedName>
        <fullName evidence="3">Chitooligosaccharide deacetylase</fullName>
    </recommendedName>
    <alternativeName>
        <fullName evidence="5">Nodulation protein B</fullName>
    </alternativeName>
</protein>